<reference evidence="1 2" key="1">
    <citation type="submission" date="2013-11" db="EMBL/GenBank/DDBJ databases">
        <title>Genome sequencing of Stegodyphus mimosarum.</title>
        <authorList>
            <person name="Bechsgaard J."/>
        </authorList>
    </citation>
    <scope>NUCLEOTIDE SEQUENCE [LARGE SCALE GENOMIC DNA]</scope>
</reference>
<sequence length="72" mass="8506">MSICVYAYKYTSKRKNHCKVGYHLVRKIVLMSCMLIYAGQKSHLCQVCNIRFRLKANLNKHIRNSEEPFVEV</sequence>
<dbReference type="EMBL" id="KL819911">
    <property type="protein sequence ID" value="KFM83385.1"/>
    <property type="molecule type" value="Genomic_DNA"/>
</dbReference>
<keyword evidence="2" id="KW-1185">Reference proteome</keyword>
<evidence type="ECO:0000313" key="2">
    <source>
        <dbReference type="Proteomes" id="UP000054359"/>
    </source>
</evidence>
<proteinExistence type="predicted"/>
<dbReference type="AlphaFoldDB" id="A0A087V196"/>
<accession>A0A087V196</accession>
<gene>
    <name evidence="1" type="ORF">X975_18922</name>
</gene>
<dbReference type="InterPro" id="IPR036236">
    <property type="entry name" value="Znf_C2H2_sf"/>
</dbReference>
<dbReference type="Proteomes" id="UP000054359">
    <property type="component" value="Unassembled WGS sequence"/>
</dbReference>
<dbReference type="SUPFAM" id="SSF57667">
    <property type="entry name" value="beta-beta-alpha zinc fingers"/>
    <property type="match status" value="1"/>
</dbReference>
<dbReference type="Gene3D" id="3.30.160.60">
    <property type="entry name" value="Classic Zinc Finger"/>
    <property type="match status" value="1"/>
</dbReference>
<dbReference type="OrthoDB" id="6410631at2759"/>
<organism evidence="1 2">
    <name type="scientific">Stegodyphus mimosarum</name>
    <name type="common">African social velvet spider</name>
    <dbReference type="NCBI Taxonomy" id="407821"/>
    <lineage>
        <taxon>Eukaryota</taxon>
        <taxon>Metazoa</taxon>
        <taxon>Ecdysozoa</taxon>
        <taxon>Arthropoda</taxon>
        <taxon>Chelicerata</taxon>
        <taxon>Arachnida</taxon>
        <taxon>Araneae</taxon>
        <taxon>Araneomorphae</taxon>
        <taxon>Entelegynae</taxon>
        <taxon>Eresoidea</taxon>
        <taxon>Eresidae</taxon>
        <taxon>Stegodyphus</taxon>
    </lineage>
</organism>
<protein>
    <recommendedName>
        <fullName evidence="3">C2H2-type domain-containing protein</fullName>
    </recommendedName>
</protein>
<feature type="non-terminal residue" evidence="1">
    <location>
        <position position="72"/>
    </location>
</feature>
<evidence type="ECO:0000313" key="1">
    <source>
        <dbReference type="EMBL" id="KFM83385.1"/>
    </source>
</evidence>
<evidence type="ECO:0008006" key="3">
    <source>
        <dbReference type="Google" id="ProtNLM"/>
    </source>
</evidence>
<name>A0A087V196_STEMI</name>